<dbReference type="PANTHER" id="PTHR22777:SF4">
    <property type="entry name" value="UPF0053 PROTEIN SLL1254"/>
    <property type="match status" value="1"/>
</dbReference>
<sequence length="350" mass="39151">MTLLLIYLFVALGFSFFCSIAEAVLLSVTTPYVNLQEKEGKRSAKALRKLKQNIDEPLAAILSLNTIAHTMGAAGVGAQSAVVFGSNALAMTSAVLTFLILVFSEIIPKTIGSLYWRQLAPTFAVLLKYMVIILYPLVAMSRLLTRQFQAHPTLDGFSRDEFAAMAKLGEQEGQLAAHEAQILHNLFRLQELKVEDVLTPRSVVFMQSQTYTVEHYFNKHKKSRYSRIPLYGASQDDILGFALRTDLLLARARGNGESTLEQYSRKMESVLDKTSLLRCFELMINNGAQILSVVNEYGDIKGIITQEDIFETLLGLEIVDESDEVEDLRKLARARWLKRAKEMGVDTSSL</sequence>
<dbReference type="STRING" id="207949.RED65_04445"/>
<evidence type="ECO:0000256" key="6">
    <source>
        <dbReference type="ARBA" id="ARBA00023136"/>
    </source>
</evidence>
<evidence type="ECO:0000313" key="12">
    <source>
        <dbReference type="EMBL" id="EAT12245.1"/>
    </source>
</evidence>
<evidence type="ECO:0000313" key="13">
    <source>
        <dbReference type="Proteomes" id="UP000004263"/>
    </source>
</evidence>
<proteinExistence type="predicted"/>
<dbReference type="InterPro" id="IPR046342">
    <property type="entry name" value="CBS_dom_sf"/>
</dbReference>
<organism evidence="12 13">
    <name type="scientific">Bermanella marisrubri</name>
    <dbReference type="NCBI Taxonomy" id="207949"/>
    <lineage>
        <taxon>Bacteria</taxon>
        <taxon>Pseudomonadati</taxon>
        <taxon>Pseudomonadota</taxon>
        <taxon>Gammaproteobacteria</taxon>
        <taxon>Oceanospirillales</taxon>
        <taxon>Oceanospirillaceae</taxon>
        <taxon>Bermanella</taxon>
    </lineage>
</organism>
<evidence type="ECO:0000256" key="7">
    <source>
        <dbReference type="PROSITE-ProRule" id="PRU00703"/>
    </source>
</evidence>
<keyword evidence="2 8" id="KW-0812">Transmembrane</keyword>
<dbReference type="Pfam" id="PF00571">
    <property type="entry name" value="CBS"/>
    <property type="match status" value="1"/>
</dbReference>
<feature type="transmembrane region" description="Helical" evidence="9">
    <location>
        <begin position="88"/>
        <end position="107"/>
    </location>
</feature>
<dbReference type="EMBL" id="AAQH01000009">
    <property type="protein sequence ID" value="EAT12245.1"/>
    <property type="molecule type" value="Genomic_DNA"/>
</dbReference>
<evidence type="ECO:0000256" key="5">
    <source>
        <dbReference type="ARBA" id="ARBA00023122"/>
    </source>
</evidence>
<dbReference type="PROSITE" id="PS51371">
    <property type="entry name" value="CBS"/>
    <property type="match status" value="1"/>
</dbReference>
<gene>
    <name evidence="12" type="ORF">RED65_04445</name>
</gene>
<dbReference type="PANTHER" id="PTHR22777">
    <property type="entry name" value="HEMOLYSIN-RELATED"/>
    <property type="match status" value="1"/>
</dbReference>
<dbReference type="InterPro" id="IPR002550">
    <property type="entry name" value="CNNM"/>
</dbReference>
<dbReference type="SUPFAM" id="SSF54631">
    <property type="entry name" value="CBS-domain pair"/>
    <property type="match status" value="1"/>
</dbReference>
<evidence type="ECO:0000256" key="1">
    <source>
        <dbReference type="ARBA" id="ARBA00004141"/>
    </source>
</evidence>
<dbReference type="RefSeq" id="WP_007016341.1">
    <property type="nucleotide sequence ID" value="NZ_AAQH01000009.1"/>
</dbReference>
<evidence type="ECO:0000259" key="11">
    <source>
        <dbReference type="PROSITE" id="PS51846"/>
    </source>
</evidence>
<dbReference type="OrthoDB" id="9798188at2"/>
<protein>
    <recommendedName>
        <fullName evidence="14">Hemolysin</fullName>
    </recommendedName>
</protein>
<evidence type="ECO:0000256" key="8">
    <source>
        <dbReference type="PROSITE-ProRule" id="PRU01193"/>
    </source>
</evidence>
<dbReference type="HOGENOM" id="CLU_015237_4_1_6"/>
<dbReference type="Proteomes" id="UP000004263">
    <property type="component" value="Unassembled WGS sequence"/>
</dbReference>
<evidence type="ECO:0000256" key="4">
    <source>
        <dbReference type="ARBA" id="ARBA00022989"/>
    </source>
</evidence>
<keyword evidence="4 8" id="KW-1133">Transmembrane helix</keyword>
<dbReference type="AlphaFoldDB" id="Q1N1N6"/>
<evidence type="ECO:0000259" key="10">
    <source>
        <dbReference type="PROSITE" id="PS51371"/>
    </source>
</evidence>
<evidence type="ECO:0008006" key="14">
    <source>
        <dbReference type="Google" id="ProtNLM"/>
    </source>
</evidence>
<reference evidence="12 13" key="1">
    <citation type="submission" date="2006-03" db="EMBL/GenBank/DDBJ databases">
        <authorList>
            <person name="Pinhassi J."/>
            <person name="Pedros-Alio C."/>
            <person name="Ferriera S."/>
            <person name="Johnson J."/>
            <person name="Kravitz S."/>
            <person name="Halpern A."/>
            <person name="Remington K."/>
            <person name="Beeson K."/>
            <person name="Tran B."/>
            <person name="Rogers Y.-H."/>
            <person name="Friedman R."/>
            <person name="Venter J.C."/>
        </authorList>
    </citation>
    <scope>NUCLEOTIDE SEQUENCE [LARGE SCALE GENOMIC DNA]</scope>
    <source>
        <strain evidence="12 13">RED65</strain>
    </source>
</reference>
<feature type="domain" description="CNNM transmembrane" evidence="11">
    <location>
        <begin position="1"/>
        <end position="179"/>
    </location>
</feature>
<dbReference type="PROSITE" id="PS51846">
    <property type="entry name" value="CNNM"/>
    <property type="match status" value="1"/>
</dbReference>
<keyword evidence="3" id="KW-0677">Repeat</keyword>
<evidence type="ECO:0000256" key="9">
    <source>
        <dbReference type="SAM" id="Phobius"/>
    </source>
</evidence>
<dbReference type="InterPro" id="IPR000644">
    <property type="entry name" value="CBS_dom"/>
</dbReference>
<comment type="caution">
    <text evidence="12">The sequence shown here is derived from an EMBL/GenBank/DDBJ whole genome shotgun (WGS) entry which is preliminary data.</text>
</comment>
<name>Q1N1N6_9GAMM</name>
<dbReference type="GO" id="GO:0005886">
    <property type="term" value="C:plasma membrane"/>
    <property type="evidence" value="ECO:0007669"/>
    <property type="project" value="TreeGrafter"/>
</dbReference>
<evidence type="ECO:0000256" key="2">
    <source>
        <dbReference type="ARBA" id="ARBA00022692"/>
    </source>
</evidence>
<keyword evidence="5 7" id="KW-0129">CBS domain</keyword>
<dbReference type="Gene3D" id="3.10.580.10">
    <property type="entry name" value="CBS-domain"/>
    <property type="match status" value="1"/>
</dbReference>
<dbReference type="InterPro" id="IPR044751">
    <property type="entry name" value="Ion_transp-like_CBS"/>
</dbReference>
<dbReference type="Pfam" id="PF01595">
    <property type="entry name" value="CNNM"/>
    <property type="match status" value="1"/>
</dbReference>
<evidence type="ECO:0000256" key="3">
    <source>
        <dbReference type="ARBA" id="ARBA00022737"/>
    </source>
</evidence>
<dbReference type="CDD" id="cd04590">
    <property type="entry name" value="CBS_pair_CorC_HlyC_assoc"/>
    <property type="match status" value="1"/>
</dbReference>
<keyword evidence="13" id="KW-1185">Reference proteome</keyword>
<feature type="transmembrane region" description="Helical" evidence="9">
    <location>
        <begin position="119"/>
        <end position="138"/>
    </location>
</feature>
<feature type="domain" description="CBS" evidence="10">
    <location>
        <begin position="263"/>
        <end position="321"/>
    </location>
</feature>
<comment type="subcellular location">
    <subcellularLocation>
        <location evidence="1">Membrane</location>
        <topology evidence="1">Multi-pass membrane protein</topology>
    </subcellularLocation>
</comment>
<accession>Q1N1N6</accession>
<keyword evidence="6 8" id="KW-0472">Membrane</keyword>